<evidence type="ECO:0000256" key="1">
    <source>
        <dbReference type="SAM" id="MobiDB-lite"/>
    </source>
</evidence>
<organism evidence="2 3">
    <name type="scientific">Elysia crispata</name>
    <name type="common">lettuce slug</name>
    <dbReference type="NCBI Taxonomy" id="231223"/>
    <lineage>
        <taxon>Eukaryota</taxon>
        <taxon>Metazoa</taxon>
        <taxon>Spiralia</taxon>
        <taxon>Lophotrochozoa</taxon>
        <taxon>Mollusca</taxon>
        <taxon>Gastropoda</taxon>
        <taxon>Heterobranchia</taxon>
        <taxon>Euthyneura</taxon>
        <taxon>Panpulmonata</taxon>
        <taxon>Sacoglossa</taxon>
        <taxon>Placobranchoidea</taxon>
        <taxon>Plakobranchidae</taxon>
        <taxon>Elysia</taxon>
    </lineage>
</organism>
<protein>
    <submittedName>
        <fullName evidence="2">Uncharacterized protein</fullName>
    </submittedName>
</protein>
<comment type="caution">
    <text evidence="2">The sequence shown here is derived from an EMBL/GenBank/DDBJ whole genome shotgun (WGS) entry which is preliminary data.</text>
</comment>
<feature type="region of interest" description="Disordered" evidence="1">
    <location>
        <begin position="1"/>
        <end position="43"/>
    </location>
</feature>
<sequence length="92" mass="10131">MALSSPRPSHLSQPVSSPNAEDISRDAPHRTSHRTGQQPFGHWLEITDSSDHWDRLVQTRLGDGWSTVPSVHDTVPGLGEADSSTTSTFNLW</sequence>
<dbReference type="AlphaFoldDB" id="A0AAE1ARI1"/>
<accession>A0AAE1ARI1</accession>
<gene>
    <name evidence="2" type="ORF">RRG08_049153</name>
</gene>
<evidence type="ECO:0000313" key="2">
    <source>
        <dbReference type="EMBL" id="KAK3792454.1"/>
    </source>
</evidence>
<dbReference type="Proteomes" id="UP001283361">
    <property type="component" value="Unassembled WGS sequence"/>
</dbReference>
<proteinExistence type="predicted"/>
<evidence type="ECO:0000313" key="3">
    <source>
        <dbReference type="Proteomes" id="UP001283361"/>
    </source>
</evidence>
<reference evidence="2" key="1">
    <citation type="journal article" date="2023" name="G3 (Bethesda)">
        <title>A reference genome for the long-term kleptoplast-retaining sea slug Elysia crispata morphotype clarki.</title>
        <authorList>
            <person name="Eastman K.E."/>
            <person name="Pendleton A.L."/>
            <person name="Shaikh M.A."/>
            <person name="Suttiyut T."/>
            <person name="Ogas R."/>
            <person name="Tomko P."/>
            <person name="Gavelis G."/>
            <person name="Widhalm J.R."/>
            <person name="Wisecaver J.H."/>
        </authorList>
    </citation>
    <scope>NUCLEOTIDE SEQUENCE</scope>
    <source>
        <strain evidence="2">ECLA1</strain>
    </source>
</reference>
<keyword evidence="3" id="KW-1185">Reference proteome</keyword>
<dbReference type="EMBL" id="JAWDGP010001372">
    <property type="protein sequence ID" value="KAK3792454.1"/>
    <property type="molecule type" value="Genomic_DNA"/>
</dbReference>
<feature type="compositionally biased region" description="Polar residues" evidence="1">
    <location>
        <begin position="1"/>
        <end position="19"/>
    </location>
</feature>
<name>A0AAE1ARI1_9GAST</name>